<evidence type="ECO:0000313" key="5">
    <source>
        <dbReference type="Proteomes" id="UP000749559"/>
    </source>
</evidence>
<dbReference type="PROSITE" id="PS51670">
    <property type="entry name" value="SHKT"/>
    <property type="match status" value="2"/>
</dbReference>
<evidence type="ECO:0000259" key="3">
    <source>
        <dbReference type="PROSITE" id="PS51670"/>
    </source>
</evidence>
<keyword evidence="1" id="KW-1015">Disulfide bond</keyword>
<comment type="caution">
    <text evidence="4">The sequence shown here is derived from an EMBL/GenBank/DDBJ whole genome shotgun (WGS) entry which is preliminary data.</text>
</comment>
<dbReference type="EMBL" id="CAIIXF020000010">
    <property type="protein sequence ID" value="CAH1798099.1"/>
    <property type="molecule type" value="Genomic_DNA"/>
</dbReference>
<protein>
    <recommendedName>
        <fullName evidence="3">ShKT domain-containing protein</fullName>
    </recommendedName>
</protein>
<feature type="chain" id="PRO_5035880988" description="ShKT domain-containing protein" evidence="2">
    <location>
        <begin position="21"/>
        <end position="247"/>
    </location>
</feature>
<dbReference type="AlphaFoldDB" id="A0A8S4PXZ4"/>
<feature type="disulfide bond" evidence="1">
    <location>
        <begin position="66"/>
        <end position="100"/>
    </location>
</feature>
<evidence type="ECO:0000313" key="4">
    <source>
        <dbReference type="EMBL" id="CAH1798099.1"/>
    </source>
</evidence>
<proteinExistence type="predicted"/>
<dbReference type="PANTHER" id="PTHR21724:SF109">
    <property type="entry name" value="SHKT DOMAIN-CONTAINING PROTEIN"/>
    <property type="match status" value="1"/>
</dbReference>
<dbReference type="InterPro" id="IPR003582">
    <property type="entry name" value="ShKT_dom"/>
</dbReference>
<dbReference type="SMART" id="SM00254">
    <property type="entry name" value="ShKT"/>
    <property type="match status" value="5"/>
</dbReference>
<organism evidence="4 5">
    <name type="scientific">Owenia fusiformis</name>
    <name type="common">Polychaete worm</name>
    <dbReference type="NCBI Taxonomy" id="6347"/>
    <lineage>
        <taxon>Eukaryota</taxon>
        <taxon>Metazoa</taxon>
        <taxon>Spiralia</taxon>
        <taxon>Lophotrochozoa</taxon>
        <taxon>Annelida</taxon>
        <taxon>Polychaeta</taxon>
        <taxon>Sedentaria</taxon>
        <taxon>Canalipalpata</taxon>
        <taxon>Sabellida</taxon>
        <taxon>Oweniida</taxon>
        <taxon>Oweniidae</taxon>
        <taxon>Owenia</taxon>
    </lineage>
</organism>
<dbReference type="PANTHER" id="PTHR21724">
    <property type="entry name" value="SHKT DOMAIN-CONTAINING PROTEIN"/>
    <property type="match status" value="1"/>
</dbReference>
<name>A0A8S4PXZ4_OWEFU</name>
<dbReference type="Proteomes" id="UP000749559">
    <property type="component" value="Unassembled WGS sequence"/>
</dbReference>
<keyword evidence="2" id="KW-0732">Signal</keyword>
<dbReference type="Pfam" id="PF01549">
    <property type="entry name" value="ShK"/>
    <property type="match status" value="2"/>
</dbReference>
<gene>
    <name evidence="4" type="ORF">OFUS_LOCUS22279</name>
</gene>
<accession>A0A8S4PXZ4</accession>
<feature type="disulfide bond" evidence="1">
    <location>
        <begin position="181"/>
        <end position="194"/>
    </location>
</feature>
<feature type="domain" description="ShKT" evidence="3">
    <location>
        <begin position="164"/>
        <end position="197"/>
    </location>
</feature>
<reference evidence="4" key="1">
    <citation type="submission" date="2022-03" db="EMBL/GenBank/DDBJ databases">
        <authorList>
            <person name="Martin C."/>
        </authorList>
    </citation>
    <scope>NUCLEOTIDE SEQUENCE</scope>
</reference>
<sequence>MEGFTWTLAIFALLAIGSSAEDCKDEFLSCVVSKDKDNLYCDSPLMDYCNKSCNFCTAREYKPIVCEDQFTSCALYKRLGEMDCSRSAVKAACMKTCGVCEPVGIPDKRWLLTLDKPKPRVCRDSGGRWCSRMKEFNRLKCSAMIKKKCKKSCGLCIDTGEIECKDGSRYCPLAAFDDEKCETGHYQKKCPKSCDVCGSGFGDKIRTLCKDYSHKCLIGDDFVCFSMPHGTQLCPKTCGHCNFLYDN</sequence>
<feature type="domain" description="ShKT" evidence="3">
    <location>
        <begin position="66"/>
        <end position="100"/>
    </location>
</feature>
<feature type="signal peptide" evidence="2">
    <location>
        <begin position="1"/>
        <end position="20"/>
    </location>
</feature>
<evidence type="ECO:0000256" key="1">
    <source>
        <dbReference type="PROSITE-ProRule" id="PRU01005"/>
    </source>
</evidence>
<keyword evidence="5" id="KW-1185">Reference proteome</keyword>
<evidence type="ECO:0000256" key="2">
    <source>
        <dbReference type="SAM" id="SignalP"/>
    </source>
</evidence>
<comment type="caution">
    <text evidence="1">Lacks conserved residue(s) required for the propagation of feature annotation.</text>
</comment>
<feature type="disulfide bond" evidence="1">
    <location>
        <begin position="84"/>
        <end position="97"/>
    </location>
</feature>